<evidence type="ECO:0000313" key="2">
    <source>
        <dbReference type="Proteomes" id="UP000694892"/>
    </source>
</evidence>
<gene>
    <name evidence="1" type="ORF">XELAEV_180200582mg</name>
</gene>
<sequence length="16" mass="1830">MYPALIAVLVTTIVYY</sequence>
<reference evidence="1" key="2">
    <citation type="submission" date="2016-05" db="EMBL/GenBank/DDBJ databases">
        <title>WGS assembly of Xenopus laevis.</title>
        <authorList>
            <person name="Session A."/>
            <person name="Uno Y."/>
            <person name="Kwon T."/>
            <person name="Chapman J."/>
            <person name="Toyoda A."/>
            <person name="Takahashi S."/>
            <person name="Fukui A."/>
            <person name="Hikosaka A."/>
            <person name="Putnam N."/>
            <person name="Stites J."/>
            <person name="Van Heeringen S."/>
            <person name="Quigley I."/>
            <person name="Heinz S."/>
            <person name="Hellsten U."/>
            <person name="Lyons J."/>
            <person name="Suzuki A."/>
            <person name="Kondo M."/>
            <person name="Ogino H."/>
            <person name="Ochi H."/>
            <person name="Bogdanovic O."/>
            <person name="Lister R."/>
            <person name="Georgiou G."/>
            <person name="Paranjpe S."/>
            <person name="Van Kruijsbergen I."/>
            <person name="Mozaffari S."/>
            <person name="Shu S."/>
            <person name="Schmutz J."/>
            <person name="Jenkins J."/>
            <person name="Grimwood J."/>
            <person name="Carlson J."/>
            <person name="Mitros T."/>
            <person name="Simakov O."/>
            <person name="Heald R."/>
            <person name="Miller K."/>
            <person name="Haudenschild C."/>
            <person name="Kuroki Y."/>
            <person name="Tanaka T."/>
            <person name="Michiue T."/>
            <person name="Watanabe M."/>
            <person name="Kinoshita T."/>
            <person name="Ohta Y."/>
            <person name="Mawaribuchi S."/>
            <person name="Suzuki Y."/>
            <person name="Haramoto Y."/>
            <person name="Yamamoto T."/>
            <person name="Takagi C."/>
            <person name="Kitzman J."/>
            <person name="Shendure J."/>
            <person name="Nakayama T."/>
            <person name="Izutsu Y."/>
            <person name="Robert J."/>
            <person name="Dichmann D."/>
            <person name="Flajnik M."/>
            <person name="Houston D."/>
            <person name="Marcotte E."/>
            <person name="Wallingford J."/>
            <person name="Ito Y."/>
            <person name="Asashima M."/>
            <person name="Ueno N."/>
            <person name="Matsuda Y."/>
            <person name="Jan Veenstra G."/>
            <person name="Fujiyama A."/>
            <person name="Harland R."/>
            <person name="Taira M."/>
            <person name="Rokhsar D.S."/>
        </authorList>
    </citation>
    <scope>NUCLEOTIDE SEQUENCE</scope>
    <source>
        <strain evidence="1">J</strain>
        <tissue evidence="1">Blood</tissue>
    </source>
</reference>
<proteinExistence type="predicted"/>
<reference evidence="2" key="1">
    <citation type="journal article" date="2016" name="Nature">
        <title>Genome evolution in the allotetraploid frog Xenopus laevis.</title>
        <authorList>
            <person name="Session A.M."/>
            <person name="Uno Y."/>
            <person name="Kwon T."/>
            <person name="Chapman J.A."/>
            <person name="Toyoda A."/>
            <person name="Takahashi S."/>
            <person name="Fukui A."/>
            <person name="Hikosaka A."/>
            <person name="Suzuki A."/>
            <person name="Kondo M."/>
            <person name="van Heeringen S.J."/>
            <person name="Quigley I."/>
            <person name="Heinz S."/>
            <person name="Ogino H."/>
            <person name="Ochi H."/>
            <person name="Hellsten U."/>
            <person name="Lyons J.B."/>
            <person name="Simakov O."/>
            <person name="Putnam N."/>
            <person name="Stites J."/>
            <person name="Kuroki Y."/>
            <person name="Tanaka T."/>
            <person name="Michiue T."/>
            <person name="Watanabe M."/>
            <person name="Bogdanovic O."/>
            <person name="Lister R."/>
            <person name="Georgiou G."/>
            <person name="Paranjpe S.S."/>
            <person name="van Kruijsbergen I."/>
            <person name="Shu S."/>
            <person name="Carlson J."/>
            <person name="Kinoshita T."/>
            <person name="Ohta Y."/>
            <person name="Mawaribuchi S."/>
            <person name="Jenkins J."/>
            <person name="Grimwood J."/>
            <person name="Schmutz J."/>
            <person name="Mitros T."/>
            <person name="Mozaffari S.V."/>
            <person name="Suzuki Y."/>
            <person name="Haramoto Y."/>
            <person name="Yamamoto T.S."/>
            <person name="Takagi C."/>
            <person name="Heald R."/>
            <person name="Miller K."/>
            <person name="Haudenschild C."/>
            <person name="Kitzman J."/>
            <person name="Nakayama T."/>
            <person name="Izutsu Y."/>
            <person name="Robert J."/>
            <person name="Fortriede J."/>
            <person name="Burns K."/>
            <person name="Lotay V."/>
            <person name="Karimi K."/>
            <person name="Yasuoka Y."/>
            <person name="Dichmann D.S."/>
            <person name="Flajnik M.F."/>
            <person name="Houston D.W."/>
            <person name="Shendure J."/>
            <person name="DuPasquier L."/>
            <person name="Vize P.D."/>
            <person name="Zorn A.M."/>
            <person name="Ito M."/>
            <person name="Marcotte E.M."/>
            <person name="Wallingford J.B."/>
            <person name="Ito Y."/>
            <person name="Asashima M."/>
            <person name="Ueno N."/>
            <person name="Matsuda Y."/>
            <person name="Veenstra G.J."/>
            <person name="Fujiyama A."/>
            <person name="Harland R.M."/>
            <person name="Taira M."/>
            <person name="Rokhsar D.S."/>
        </authorList>
    </citation>
    <scope>NUCLEOTIDE SEQUENCE [LARGE SCALE GENOMIC DNA]</scope>
    <source>
        <strain evidence="2">J</strain>
    </source>
</reference>
<dbReference type="AlphaFoldDB" id="A0A974D659"/>
<dbReference type="EMBL" id="CM004471">
    <property type="protein sequence ID" value="OCT86364.1"/>
    <property type="molecule type" value="Genomic_DNA"/>
</dbReference>
<dbReference type="Proteomes" id="UP000694892">
    <property type="component" value="Chromosome 3S"/>
</dbReference>
<evidence type="ECO:0000313" key="1">
    <source>
        <dbReference type="EMBL" id="OCT86364.1"/>
    </source>
</evidence>
<feature type="non-terminal residue" evidence="1">
    <location>
        <position position="16"/>
    </location>
</feature>
<name>A0A974D659_XENLA</name>
<organism evidence="1 2">
    <name type="scientific">Xenopus laevis</name>
    <name type="common">African clawed frog</name>
    <dbReference type="NCBI Taxonomy" id="8355"/>
    <lineage>
        <taxon>Eukaryota</taxon>
        <taxon>Metazoa</taxon>
        <taxon>Chordata</taxon>
        <taxon>Craniata</taxon>
        <taxon>Vertebrata</taxon>
        <taxon>Euteleostomi</taxon>
        <taxon>Amphibia</taxon>
        <taxon>Batrachia</taxon>
        <taxon>Anura</taxon>
        <taxon>Pipoidea</taxon>
        <taxon>Pipidae</taxon>
        <taxon>Xenopodinae</taxon>
        <taxon>Xenopus</taxon>
        <taxon>Xenopus</taxon>
    </lineage>
</organism>
<protein>
    <submittedName>
        <fullName evidence="1">Uncharacterized protein</fullName>
    </submittedName>
</protein>
<accession>A0A974D659</accession>
<feature type="non-terminal residue" evidence="1">
    <location>
        <position position="1"/>
    </location>
</feature>
<dbReference type="EMBL" id="CM004471">
    <property type="protein sequence ID" value="OCT86365.1"/>
    <property type="molecule type" value="Genomic_DNA"/>
</dbReference>